<feature type="region of interest" description="Disordered" evidence="5">
    <location>
        <begin position="242"/>
        <end position="346"/>
    </location>
</feature>
<dbReference type="EMBL" id="JAFIMR010000046">
    <property type="protein sequence ID" value="KAI1856168.1"/>
    <property type="molecule type" value="Genomic_DNA"/>
</dbReference>
<dbReference type="AlphaFoldDB" id="A0A9Q0AJB1"/>
<evidence type="ECO:0008006" key="8">
    <source>
        <dbReference type="Google" id="ProtNLM"/>
    </source>
</evidence>
<dbReference type="GO" id="GO:0042797">
    <property type="term" value="P:tRNA transcription by RNA polymerase III"/>
    <property type="evidence" value="ECO:0007669"/>
    <property type="project" value="TreeGrafter"/>
</dbReference>
<evidence type="ECO:0000313" key="7">
    <source>
        <dbReference type="Proteomes" id="UP000829685"/>
    </source>
</evidence>
<reference evidence="6" key="1">
    <citation type="submission" date="2021-03" db="EMBL/GenBank/DDBJ databases">
        <title>Revisited historic fungal species revealed as producer of novel bioactive compounds through whole genome sequencing and comparative genomics.</title>
        <authorList>
            <person name="Vignolle G.A."/>
            <person name="Hochenegger N."/>
            <person name="Mach R.L."/>
            <person name="Mach-Aigner A.R."/>
            <person name="Javad Rahimi M."/>
            <person name="Salim K.A."/>
            <person name="Chan C.M."/>
            <person name="Lim L.B.L."/>
            <person name="Cai F."/>
            <person name="Druzhinina I.S."/>
            <person name="U'Ren J.M."/>
            <person name="Derntl C."/>
        </authorList>
    </citation>
    <scope>NUCLEOTIDE SEQUENCE</scope>
    <source>
        <strain evidence="6">TUCIM 5799</strain>
    </source>
</reference>
<feature type="compositionally biased region" description="Basic and acidic residues" evidence="5">
    <location>
        <begin position="322"/>
        <end position="346"/>
    </location>
</feature>
<feature type="region of interest" description="Disordered" evidence="5">
    <location>
        <begin position="1"/>
        <end position="141"/>
    </location>
</feature>
<feature type="compositionally biased region" description="Low complexity" evidence="5">
    <location>
        <begin position="22"/>
        <end position="33"/>
    </location>
</feature>
<keyword evidence="7" id="KW-1185">Reference proteome</keyword>
<evidence type="ECO:0000256" key="1">
    <source>
        <dbReference type="ARBA" id="ARBA00004123"/>
    </source>
</evidence>
<dbReference type="Pfam" id="PF05132">
    <property type="entry name" value="RNA_pol_Rpc4"/>
    <property type="match status" value="1"/>
</dbReference>
<dbReference type="PANTHER" id="PTHR13408">
    <property type="entry name" value="DNA-DIRECTED RNA POLYMERASE III"/>
    <property type="match status" value="1"/>
</dbReference>
<keyword evidence="3" id="KW-0804">Transcription</keyword>
<dbReference type="InterPro" id="IPR007811">
    <property type="entry name" value="RPC4"/>
</dbReference>
<evidence type="ECO:0000256" key="3">
    <source>
        <dbReference type="ARBA" id="ARBA00023163"/>
    </source>
</evidence>
<feature type="compositionally biased region" description="Basic residues" evidence="5">
    <location>
        <begin position="121"/>
        <end position="131"/>
    </location>
</feature>
<proteinExistence type="predicted"/>
<protein>
    <recommendedName>
        <fullName evidence="8">RNA polymerase III RPC4</fullName>
    </recommendedName>
</protein>
<keyword evidence="2" id="KW-0240">DNA-directed RNA polymerase</keyword>
<evidence type="ECO:0000256" key="5">
    <source>
        <dbReference type="SAM" id="MobiDB-lite"/>
    </source>
</evidence>
<feature type="compositionally biased region" description="Gly residues" evidence="5">
    <location>
        <begin position="7"/>
        <end position="21"/>
    </location>
</feature>
<feature type="compositionally biased region" description="Basic and acidic residues" evidence="5">
    <location>
        <begin position="283"/>
        <end position="297"/>
    </location>
</feature>
<dbReference type="GO" id="GO:0005666">
    <property type="term" value="C:RNA polymerase III complex"/>
    <property type="evidence" value="ECO:0007669"/>
    <property type="project" value="InterPro"/>
</dbReference>
<organism evidence="6 7">
    <name type="scientific">Neoarthrinium moseri</name>
    <dbReference type="NCBI Taxonomy" id="1658444"/>
    <lineage>
        <taxon>Eukaryota</taxon>
        <taxon>Fungi</taxon>
        <taxon>Dikarya</taxon>
        <taxon>Ascomycota</taxon>
        <taxon>Pezizomycotina</taxon>
        <taxon>Sordariomycetes</taxon>
        <taxon>Xylariomycetidae</taxon>
        <taxon>Amphisphaeriales</taxon>
        <taxon>Apiosporaceae</taxon>
        <taxon>Neoarthrinium</taxon>
    </lineage>
</organism>
<evidence type="ECO:0000256" key="2">
    <source>
        <dbReference type="ARBA" id="ARBA00022478"/>
    </source>
</evidence>
<feature type="region of interest" description="Disordered" evidence="5">
    <location>
        <begin position="161"/>
        <end position="189"/>
    </location>
</feature>
<feature type="compositionally biased region" description="Acidic residues" evidence="5">
    <location>
        <begin position="244"/>
        <end position="257"/>
    </location>
</feature>
<feature type="compositionally biased region" description="Gly residues" evidence="5">
    <location>
        <begin position="161"/>
        <end position="174"/>
    </location>
</feature>
<keyword evidence="4" id="KW-0539">Nucleus</keyword>
<comment type="subcellular location">
    <subcellularLocation>
        <location evidence="1">Nucleus</location>
    </subcellularLocation>
</comment>
<feature type="compositionally biased region" description="Acidic residues" evidence="5">
    <location>
        <begin position="298"/>
        <end position="307"/>
    </location>
</feature>
<evidence type="ECO:0000256" key="4">
    <source>
        <dbReference type="ARBA" id="ARBA00023242"/>
    </source>
</evidence>
<name>A0A9Q0AJB1_9PEZI</name>
<feature type="compositionally biased region" description="Low complexity" evidence="5">
    <location>
        <begin position="51"/>
        <end position="76"/>
    </location>
</feature>
<accession>A0A9Q0AJB1</accession>
<sequence length="522" mass="56401">MSSRGSTRGGRGSRAGRGGRGASATAATPSTRPSIEDGTPASSAGGDVTITDAPAARAATTDAAQSATQSPAPAASGRARFRPKNIRRDAAERQKLEEERNRDLQAKIKIEEREQRDADRRARRGGRGRGRGRGDAGGHFVRRTVTAEGVFSGISQDMVKQGGGAWGQRSGGAGFKKEGQTEWGPRYQNRRANEVRVNVDSLRDSHAPEENLGASSKASGILPVGIIRVEHKAEDLKVATSAELEAEEQEDDDDDDLFVSTQDAVRRDIEMADDNEVWNADPSKPEEHKDVKIKPEPGTEEDVDTEMADVPVKPDIPSSPELQKKPLAEDMDAKTKAKEKKREKALQDREIQAMAYDAASLLQGLSIKEGDAQDRDNKLFLFQFPPILPPLLHLNADGNEIVELEDDKEADKIRIKPEPGTSGPISLSSARPSGGGFIGKLNVRKSGKVELDWGGRILDLGIATDTDFLTTAIIVDEQENDLASGQGKATAMGRIYGKFVATPIFEEEADWEPDLEALNLSV</sequence>
<dbReference type="GO" id="GO:0003677">
    <property type="term" value="F:DNA binding"/>
    <property type="evidence" value="ECO:0007669"/>
    <property type="project" value="InterPro"/>
</dbReference>
<evidence type="ECO:0000313" key="6">
    <source>
        <dbReference type="EMBL" id="KAI1856168.1"/>
    </source>
</evidence>
<gene>
    <name evidence="6" type="ORF">JX265_011883</name>
</gene>
<feature type="compositionally biased region" description="Basic and acidic residues" evidence="5">
    <location>
        <begin position="86"/>
        <end position="120"/>
    </location>
</feature>
<dbReference type="Proteomes" id="UP000829685">
    <property type="component" value="Unassembled WGS sequence"/>
</dbReference>
<comment type="caution">
    <text evidence="6">The sequence shown here is derived from an EMBL/GenBank/DDBJ whole genome shotgun (WGS) entry which is preliminary data.</text>
</comment>
<dbReference type="PANTHER" id="PTHR13408:SF0">
    <property type="entry name" value="DNA-DIRECTED RNA POLYMERASE III SUBUNIT RPC4"/>
    <property type="match status" value="1"/>
</dbReference>